<name>A0A0A8XQU7_ARUDO</name>
<organism evidence="1">
    <name type="scientific">Arundo donax</name>
    <name type="common">Giant reed</name>
    <name type="synonym">Donax arundinaceus</name>
    <dbReference type="NCBI Taxonomy" id="35708"/>
    <lineage>
        <taxon>Eukaryota</taxon>
        <taxon>Viridiplantae</taxon>
        <taxon>Streptophyta</taxon>
        <taxon>Embryophyta</taxon>
        <taxon>Tracheophyta</taxon>
        <taxon>Spermatophyta</taxon>
        <taxon>Magnoliopsida</taxon>
        <taxon>Liliopsida</taxon>
        <taxon>Poales</taxon>
        <taxon>Poaceae</taxon>
        <taxon>PACMAD clade</taxon>
        <taxon>Arundinoideae</taxon>
        <taxon>Arundineae</taxon>
        <taxon>Arundo</taxon>
    </lineage>
</organism>
<dbReference type="AlphaFoldDB" id="A0A0A8XQU7"/>
<protein>
    <submittedName>
        <fullName evidence="1">Uncharacterized protein</fullName>
    </submittedName>
</protein>
<sequence>MRSFLITNQIRNSSKIACNLAIYHTIYKLKTLFFTFISSHR</sequence>
<evidence type="ECO:0000313" key="1">
    <source>
        <dbReference type="EMBL" id="JAD15083.1"/>
    </source>
</evidence>
<dbReference type="EMBL" id="GBRH01282812">
    <property type="protein sequence ID" value="JAD15083.1"/>
    <property type="molecule type" value="Transcribed_RNA"/>
</dbReference>
<accession>A0A0A8XQU7</accession>
<reference evidence="1" key="2">
    <citation type="journal article" date="2015" name="Data Brief">
        <title>Shoot transcriptome of the giant reed, Arundo donax.</title>
        <authorList>
            <person name="Barrero R.A."/>
            <person name="Guerrero F.D."/>
            <person name="Moolhuijzen P."/>
            <person name="Goolsby J.A."/>
            <person name="Tidwell J."/>
            <person name="Bellgard S.E."/>
            <person name="Bellgard M.I."/>
        </authorList>
    </citation>
    <scope>NUCLEOTIDE SEQUENCE</scope>
    <source>
        <tissue evidence="1">Shoot tissue taken approximately 20 cm above the soil surface</tissue>
    </source>
</reference>
<reference evidence="1" key="1">
    <citation type="submission" date="2014-09" db="EMBL/GenBank/DDBJ databases">
        <authorList>
            <person name="Magalhaes I.L.F."/>
            <person name="Oliveira U."/>
            <person name="Santos F.R."/>
            <person name="Vidigal T.H.D.A."/>
            <person name="Brescovit A.D."/>
            <person name="Santos A.J."/>
        </authorList>
    </citation>
    <scope>NUCLEOTIDE SEQUENCE</scope>
    <source>
        <tissue evidence="1">Shoot tissue taken approximately 20 cm above the soil surface</tissue>
    </source>
</reference>
<proteinExistence type="predicted"/>